<dbReference type="RefSeq" id="WP_190616010.1">
    <property type="nucleotide sequence ID" value="NZ_AP018712.1"/>
</dbReference>
<evidence type="ECO:0000313" key="2">
    <source>
        <dbReference type="Proteomes" id="UP000516361"/>
    </source>
</evidence>
<keyword evidence="2" id="KW-1185">Reference proteome</keyword>
<dbReference type="InParanoid" id="A0A7G1G7N2"/>
<dbReference type="SUPFAM" id="SSF46689">
    <property type="entry name" value="Homeodomain-like"/>
    <property type="match status" value="1"/>
</dbReference>
<sequence length="48" mass="5676">MVKNKELINEKKSFKIIELYVMGFSNQHISRKLNVSLDLVKKITQKIK</sequence>
<dbReference type="AlphaFoldDB" id="A0A7G1G7N2"/>
<proteinExistence type="predicted"/>
<accession>A0A7G1G7N2</accession>
<organism evidence="1 2">
    <name type="scientific">Tepiditoga spiralis</name>
    <dbReference type="NCBI Taxonomy" id="2108365"/>
    <lineage>
        <taxon>Bacteria</taxon>
        <taxon>Thermotogati</taxon>
        <taxon>Thermotogota</taxon>
        <taxon>Thermotogae</taxon>
        <taxon>Petrotogales</taxon>
        <taxon>Petrotogaceae</taxon>
        <taxon>Tepiditoga</taxon>
    </lineage>
</organism>
<evidence type="ECO:0000313" key="1">
    <source>
        <dbReference type="EMBL" id="BBE30947.1"/>
    </source>
</evidence>
<dbReference type="InterPro" id="IPR036388">
    <property type="entry name" value="WH-like_DNA-bd_sf"/>
</dbReference>
<protein>
    <recommendedName>
        <fullName evidence="3">HTH luxR-type domain-containing protein</fullName>
    </recommendedName>
</protein>
<gene>
    <name evidence="1" type="ORF">OSSY52_10880</name>
</gene>
<dbReference type="KEGG" id="ocy:OSSY52_10880"/>
<reference evidence="1 2" key="1">
    <citation type="submission" date="2018-06" db="EMBL/GenBank/DDBJ databases">
        <title>Genome sequencing of Oceanotoga sp. sy52.</title>
        <authorList>
            <person name="Mori K."/>
        </authorList>
    </citation>
    <scope>NUCLEOTIDE SEQUENCE [LARGE SCALE GENOMIC DNA]</scope>
    <source>
        <strain evidence="2">sy52</strain>
    </source>
</reference>
<name>A0A7G1G7N2_9BACT</name>
<evidence type="ECO:0008006" key="3">
    <source>
        <dbReference type="Google" id="ProtNLM"/>
    </source>
</evidence>
<dbReference type="EMBL" id="AP018712">
    <property type="protein sequence ID" value="BBE30947.1"/>
    <property type="molecule type" value="Genomic_DNA"/>
</dbReference>
<dbReference type="Proteomes" id="UP000516361">
    <property type="component" value="Chromosome"/>
</dbReference>
<dbReference type="Gene3D" id="1.10.10.10">
    <property type="entry name" value="Winged helix-like DNA-binding domain superfamily/Winged helix DNA-binding domain"/>
    <property type="match status" value="1"/>
</dbReference>
<dbReference type="InterPro" id="IPR009057">
    <property type="entry name" value="Homeodomain-like_sf"/>
</dbReference>